<gene>
    <name evidence="1" type="ORF">FA95DRAFT_1459699</name>
</gene>
<evidence type="ECO:0000313" key="1">
    <source>
        <dbReference type="EMBL" id="KAI0039653.1"/>
    </source>
</evidence>
<name>A0ACB8R7V8_9AGAM</name>
<comment type="caution">
    <text evidence="1">The sequence shown here is derived from an EMBL/GenBank/DDBJ whole genome shotgun (WGS) entry which is preliminary data.</text>
</comment>
<sequence>NPIFDKALEQHRQRLQDWELVDFAASSPEGVLDVANEYHSTHAKKSRLLRCVQRISRVIAPLEKFFSAVDNGVSSHPEIAGIVWGALRFVMQAIRSLSAYFEKIGDMLEDIAEDLQYYQEYATTLY</sequence>
<dbReference type="EMBL" id="MU276277">
    <property type="protein sequence ID" value="KAI0039653.1"/>
    <property type="molecule type" value="Genomic_DNA"/>
</dbReference>
<reference evidence="1" key="2">
    <citation type="journal article" date="2022" name="New Phytol.">
        <title>Evolutionary transition to the ectomycorrhizal habit in the genomes of a hyperdiverse lineage of mushroom-forming fungi.</title>
        <authorList>
            <person name="Looney B."/>
            <person name="Miyauchi S."/>
            <person name="Morin E."/>
            <person name="Drula E."/>
            <person name="Courty P.E."/>
            <person name="Kohler A."/>
            <person name="Kuo A."/>
            <person name="LaButti K."/>
            <person name="Pangilinan J."/>
            <person name="Lipzen A."/>
            <person name="Riley R."/>
            <person name="Andreopoulos W."/>
            <person name="He G."/>
            <person name="Johnson J."/>
            <person name="Nolan M."/>
            <person name="Tritt A."/>
            <person name="Barry K.W."/>
            <person name="Grigoriev I.V."/>
            <person name="Nagy L.G."/>
            <person name="Hibbett D."/>
            <person name="Henrissat B."/>
            <person name="Matheny P.B."/>
            <person name="Labbe J."/>
            <person name="Martin F.M."/>
        </authorList>
    </citation>
    <scope>NUCLEOTIDE SEQUENCE</scope>
    <source>
        <strain evidence="1">FP105234-sp</strain>
    </source>
</reference>
<feature type="non-terminal residue" evidence="1">
    <location>
        <position position="126"/>
    </location>
</feature>
<dbReference type="Proteomes" id="UP000814033">
    <property type="component" value="Unassembled WGS sequence"/>
</dbReference>
<organism evidence="1 2">
    <name type="scientific">Auriscalpium vulgare</name>
    <dbReference type="NCBI Taxonomy" id="40419"/>
    <lineage>
        <taxon>Eukaryota</taxon>
        <taxon>Fungi</taxon>
        <taxon>Dikarya</taxon>
        <taxon>Basidiomycota</taxon>
        <taxon>Agaricomycotina</taxon>
        <taxon>Agaricomycetes</taxon>
        <taxon>Russulales</taxon>
        <taxon>Auriscalpiaceae</taxon>
        <taxon>Auriscalpium</taxon>
    </lineage>
</organism>
<accession>A0ACB8R7V8</accession>
<feature type="non-terminal residue" evidence="1">
    <location>
        <position position="1"/>
    </location>
</feature>
<keyword evidence="2" id="KW-1185">Reference proteome</keyword>
<protein>
    <submittedName>
        <fullName evidence="1">Uncharacterized protein</fullName>
    </submittedName>
</protein>
<reference evidence="1" key="1">
    <citation type="submission" date="2021-02" db="EMBL/GenBank/DDBJ databases">
        <authorList>
            <consortium name="DOE Joint Genome Institute"/>
            <person name="Ahrendt S."/>
            <person name="Looney B.P."/>
            <person name="Miyauchi S."/>
            <person name="Morin E."/>
            <person name="Drula E."/>
            <person name="Courty P.E."/>
            <person name="Chicoki N."/>
            <person name="Fauchery L."/>
            <person name="Kohler A."/>
            <person name="Kuo A."/>
            <person name="Labutti K."/>
            <person name="Pangilinan J."/>
            <person name="Lipzen A."/>
            <person name="Riley R."/>
            <person name="Andreopoulos W."/>
            <person name="He G."/>
            <person name="Johnson J."/>
            <person name="Barry K.W."/>
            <person name="Grigoriev I.V."/>
            <person name="Nagy L."/>
            <person name="Hibbett D."/>
            <person name="Henrissat B."/>
            <person name="Matheny P.B."/>
            <person name="Labbe J."/>
            <person name="Martin F."/>
        </authorList>
    </citation>
    <scope>NUCLEOTIDE SEQUENCE</scope>
    <source>
        <strain evidence="1">FP105234-sp</strain>
    </source>
</reference>
<proteinExistence type="predicted"/>
<evidence type="ECO:0000313" key="2">
    <source>
        <dbReference type="Proteomes" id="UP000814033"/>
    </source>
</evidence>